<dbReference type="GO" id="GO:0046872">
    <property type="term" value="F:metal ion binding"/>
    <property type="evidence" value="ECO:0007669"/>
    <property type="project" value="UniProtKB-KW"/>
</dbReference>
<dbReference type="EC" id="3.4.24.-" evidence="9"/>
<reference evidence="9" key="1">
    <citation type="submission" date="2022-08" db="EMBL/GenBank/DDBJ databases">
        <authorList>
            <person name="Zhang D."/>
        </authorList>
    </citation>
    <scope>NUCLEOTIDE SEQUENCE</scope>
    <source>
        <strain evidence="9">XJ19-11</strain>
    </source>
</reference>
<evidence type="ECO:0000256" key="5">
    <source>
        <dbReference type="ARBA" id="ARBA00022833"/>
    </source>
</evidence>
<dbReference type="GO" id="GO:0006508">
    <property type="term" value="P:proteolysis"/>
    <property type="evidence" value="ECO:0007669"/>
    <property type="project" value="UniProtKB-KW"/>
</dbReference>
<keyword evidence="2" id="KW-0645">Protease</keyword>
<dbReference type="RefSeq" id="WP_258424650.1">
    <property type="nucleotide sequence ID" value="NZ_JANSUY010000019.1"/>
</dbReference>
<feature type="chain" id="PRO_5040925530" evidence="7">
    <location>
        <begin position="20"/>
        <end position="454"/>
    </location>
</feature>
<evidence type="ECO:0000256" key="1">
    <source>
        <dbReference type="ARBA" id="ARBA00001947"/>
    </source>
</evidence>
<comment type="caution">
    <text evidence="9">The sequence shown here is derived from an EMBL/GenBank/DDBJ whole genome shotgun (WGS) entry which is preliminary data.</text>
</comment>
<evidence type="ECO:0000256" key="4">
    <source>
        <dbReference type="ARBA" id="ARBA00022801"/>
    </source>
</evidence>
<accession>A0A9X2SZR8</accession>
<evidence type="ECO:0000256" key="6">
    <source>
        <dbReference type="ARBA" id="ARBA00023049"/>
    </source>
</evidence>
<evidence type="ECO:0000256" key="3">
    <source>
        <dbReference type="ARBA" id="ARBA00022723"/>
    </source>
</evidence>
<sequence>MKRYLLLLVFVLVANFSFSQSKVTLKGYVIRPFGEFAVGDTVTVWGTRKNINTGAVQYYIRSSFGEYRYFNEDRISLLGNDLDFWENVWMENRAETINKKGWESGLRQELIEDAMDYYSQALANNMVLQDDMLYDYVYQLIYSIHPYSMLKDRASDFSLVILNSTEHIAFSFDNGMIVLTTGLIASTGSENELNLILAQCIAHAVLEHNLVNLNEVIRAERRARIWGTVATVAAATAMAVDEVNNGVYHDYSLAADFGMSVYFLSSQVLDNLGAGYTSEQQLMAKKIASQFMDEHPQVNFLDDQQYLNTIASAVSITAWQEYQLKNYSYAQLLALKLAESGMASDTDYLLLSRIQRRKSNEFESNQLAMEYLKTARKLALDPLPELDKEEGLIYARLQQHEKSIAAYLKYRDSLLELKAEGKNVESELRMINQYLQRNLGQKASAMLKESDELD</sequence>
<keyword evidence="6 9" id="KW-0482">Metalloprotease</keyword>
<feature type="signal peptide" evidence="7">
    <location>
        <begin position="1"/>
        <end position="19"/>
    </location>
</feature>
<protein>
    <submittedName>
        <fullName evidence="9">M48 family metalloprotease</fullName>
        <ecNumber evidence="9">3.4.24.-</ecNumber>
    </submittedName>
</protein>
<dbReference type="Proteomes" id="UP001142175">
    <property type="component" value="Unassembled WGS sequence"/>
</dbReference>
<keyword evidence="10" id="KW-1185">Reference proteome</keyword>
<keyword evidence="4 9" id="KW-0378">Hydrolase</keyword>
<evidence type="ECO:0000313" key="10">
    <source>
        <dbReference type="Proteomes" id="UP001142175"/>
    </source>
</evidence>
<evidence type="ECO:0000256" key="7">
    <source>
        <dbReference type="SAM" id="SignalP"/>
    </source>
</evidence>
<dbReference type="GO" id="GO:0004222">
    <property type="term" value="F:metalloendopeptidase activity"/>
    <property type="evidence" value="ECO:0007669"/>
    <property type="project" value="InterPro"/>
</dbReference>
<evidence type="ECO:0000259" key="8">
    <source>
        <dbReference type="Pfam" id="PF01435"/>
    </source>
</evidence>
<evidence type="ECO:0000313" key="9">
    <source>
        <dbReference type="EMBL" id="MCR9016804.1"/>
    </source>
</evidence>
<organism evidence="9 10">
    <name type="scientific">Aquiflexum gelatinilyticum</name>
    <dbReference type="NCBI Taxonomy" id="2961943"/>
    <lineage>
        <taxon>Bacteria</taxon>
        <taxon>Pseudomonadati</taxon>
        <taxon>Bacteroidota</taxon>
        <taxon>Cytophagia</taxon>
        <taxon>Cytophagales</taxon>
        <taxon>Cyclobacteriaceae</taxon>
        <taxon>Aquiflexum</taxon>
    </lineage>
</organism>
<dbReference type="EMBL" id="JANSUY010000019">
    <property type="protein sequence ID" value="MCR9016804.1"/>
    <property type="molecule type" value="Genomic_DNA"/>
</dbReference>
<gene>
    <name evidence="9" type="ORF">NU887_17345</name>
</gene>
<dbReference type="InterPro" id="IPR001915">
    <property type="entry name" value="Peptidase_M48"/>
</dbReference>
<dbReference type="Pfam" id="PF01435">
    <property type="entry name" value="Peptidase_M48"/>
    <property type="match status" value="1"/>
</dbReference>
<keyword evidence="7" id="KW-0732">Signal</keyword>
<comment type="cofactor">
    <cofactor evidence="1">
        <name>Zn(2+)</name>
        <dbReference type="ChEBI" id="CHEBI:29105"/>
    </cofactor>
</comment>
<keyword evidence="3" id="KW-0479">Metal-binding</keyword>
<dbReference type="AlphaFoldDB" id="A0A9X2SZR8"/>
<evidence type="ECO:0000256" key="2">
    <source>
        <dbReference type="ARBA" id="ARBA00022670"/>
    </source>
</evidence>
<name>A0A9X2SZR8_9BACT</name>
<feature type="domain" description="Peptidase M48" evidence="8">
    <location>
        <begin position="157"/>
        <end position="294"/>
    </location>
</feature>
<keyword evidence="5" id="KW-0862">Zinc</keyword>
<proteinExistence type="predicted"/>